<evidence type="ECO:0000313" key="1">
    <source>
        <dbReference type="EMBL" id="OCW56594.1"/>
    </source>
</evidence>
<dbReference type="OrthoDB" id="8993739at2"/>
<dbReference type="Gene3D" id="3.30.9.10">
    <property type="entry name" value="D-Amino Acid Oxidase, subunit A, domain 2"/>
    <property type="match status" value="1"/>
</dbReference>
<dbReference type="AlphaFoldDB" id="A0A1C1YSX8"/>
<dbReference type="EMBL" id="LQZT01000034">
    <property type="protein sequence ID" value="OCW56594.1"/>
    <property type="molecule type" value="Genomic_DNA"/>
</dbReference>
<dbReference type="STRING" id="1480615.AWJ14_16765"/>
<proteinExistence type="predicted"/>
<protein>
    <recommendedName>
        <fullName evidence="3">FAD dependent oxidoreductase domain-containing protein</fullName>
    </recommendedName>
</protein>
<dbReference type="InterPro" id="IPR036188">
    <property type="entry name" value="FAD/NAD-bd_sf"/>
</dbReference>
<comment type="caution">
    <text evidence="1">The sequence shown here is derived from an EMBL/GenBank/DDBJ whole genome shotgun (WGS) entry which is preliminary data.</text>
</comment>
<evidence type="ECO:0000313" key="2">
    <source>
        <dbReference type="Proteomes" id="UP000094795"/>
    </source>
</evidence>
<dbReference type="RefSeq" id="WP_066181078.1">
    <property type="nucleotide sequence ID" value="NZ_LQZT01000034.1"/>
</dbReference>
<evidence type="ECO:0008006" key="3">
    <source>
        <dbReference type="Google" id="ProtNLM"/>
    </source>
</evidence>
<sequence>MPDHGVATSPSVLVTLGGASGRLSHVIEGGRLEIRSRGDGALISACDPGPSMDPASMNRLGDEVLARLRELFPDIGSPQIEEVRIAHRPMLAAGRPLVSAAPGMGNLLLAVAHPGVILAPEISRQVAALMAL</sequence>
<gene>
    <name evidence="1" type="ORF">AWJ14_16765</name>
</gene>
<dbReference type="Proteomes" id="UP000094795">
    <property type="component" value="Unassembled WGS sequence"/>
</dbReference>
<organism evidence="1 2">
    <name type="scientific">Hoeflea olei</name>
    <dbReference type="NCBI Taxonomy" id="1480615"/>
    <lineage>
        <taxon>Bacteria</taxon>
        <taxon>Pseudomonadati</taxon>
        <taxon>Pseudomonadota</taxon>
        <taxon>Alphaproteobacteria</taxon>
        <taxon>Hyphomicrobiales</taxon>
        <taxon>Rhizobiaceae</taxon>
        <taxon>Hoeflea</taxon>
    </lineage>
</organism>
<keyword evidence="2" id="KW-1185">Reference proteome</keyword>
<reference evidence="1 2" key="1">
    <citation type="submission" date="2015-12" db="EMBL/GenBank/DDBJ databases">
        <authorList>
            <person name="Shamseldin A."/>
            <person name="Moawad H."/>
            <person name="Abd El-Rahim W.M."/>
            <person name="Sadowsky M.J."/>
        </authorList>
    </citation>
    <scope>NUCLEOTIDE SEQUENCE [LARGE SCALE GENOMIC DNA]</scope>
    <source>
        <strain evidence="1 2">JC234</strain>
    </source>
</reference>
<dbReference type="Gene3D" id="3.50.50.60">
    <property type="entry name" value="FAD/NAD(P)-binding domain"/>
    <property type="match status" value="1"/>
</dbReference>
<name>A0A1C1YSX8_9HYPH</name>
<accession>A0A1C1YSX8</accession>